<keyword evidence="2" id="KW-1185">Reference proteome</keyword>
<dbReference type="Proteomes" id="UP000371977">
    <property type="component" value="Unassembled WGS sequence"/>
</dbReference>
<evidence type="ECO:0000313" key="1">
    <source>
        <dbReference type="EMBL" id="TYC49814.1"/>
    </source>
</evidence>
<comment type="caution">
    <text evidence="1">The sequence shown here is derived from an EMBL/GenBank/DDBJ whole genome shotgun (WGS) entry which is preliminary data.</text>
</comment>
<dbReference type="SUPFAM" id="SSF56784">
    <property type="entry name" value="HAD-like"/>
    <property type="match status" value="1"/>
</dbReference>
<dbReference type="AlphaFoldDB" id="A0A6C2C7F4"/>
<organism evidence="1 2">
    <name type="scientific">Weissella muntiaci</name>
    <dbReference type="NCBI Taxonomy" id="2508881"/>
    <lineage>
        <taxon>Bacteria</taxon>
        <taxon>Bacillati</taxon>
        <taxon>Bacillota</taxon>
        <taxon>Bacilli</taxon>
        <taxon>Lactobacillales</taxon>
        <taxon>Lactobacillaceae</taxon>
        <taxon>Weissella</taxon>
    </lineage>
</organism>
<dbReference type="NCBIfam" id="TIGR01484">
    <property type="entry name" value="HAD-SF-IIB"/>
    <property type="match status" value="1"/>
</dbReference>
<dbReference type="GO" id="GO:0000287">
    <property type="term" value="F:magnesium ion binding"/>
    <property type="evidence" value="ECO:0007669"/>
    <property type="project" value="TreeGrafter"/>
</dbReference>
<dbReference type="Gene3D" id="3.30.1240.10">
    <property type="match status" value="1"/>
</dbReference>
<dbReference type="GO" id="GO:0005829">
    <property type="term" value="C:cytosol"/>
    <property type="evidence" value="ECO:0007669"/>
    <property type="project" value="TreeGrafter"/>
</dbReference>
<protein>
    <submittedName>
        <fullName evidence="1">HAD family phosphatase</fullName>
    </submittedName>
</protein>
<dbReference type="InterPro" id="IPR023214">
    <property type="entry name" value="HAD_sf"/>
</dbReference>
<dbReference type="GO" id="GO:0016791">
    <property type="term" value="F:phosphatase activity"/>
    <property type="evidence" value="ECO:0007669"/>
    <property type="project" value="TreeGrafter"/>
</dbReference>
<dbReference type="PANTHER" id="PTHR10000:SF23">
    <property type="entry name" value="5-AMINO-6-(5-PHOSPHO-D-RIBITYLAMINO)URACIL PHOSPHATASE YITU"/>
    <property type="match status" value="1"/>
</dbReference>
<dbReference type="PANTHER" id="PTHR10000">
    <property type="entry name" value="PHOSPHOSERINE PHOSPHATASE"/>
    <property type="match status" value="1"/>
</dbReference>
<gene>
    <name evidence="1" type="ORF">ESZ50_04280</name>
</gene>
<dbReference type="InterPro" id="IPR000150">
    <property type="entry name" value="Cof"/>
</dbReference>
<dbReference type="InterPro" id="IPR036412">
    <property type="entry name" value="HAD-like_sf"/>
</dbReference>
<dbReference type="Gene3D" id="3.40.50.1000">
    <property type="entry name" value="HAD superfamily/HAD-like"/>
    <property type="match status" value="1"/>
</dbReference>
<dbReference type="EMBL" id="SDGZ01000013">
    <property type="protein sequence ID" value="TYC49814.1"/>
    <property type="molecule type" value="Genomic_DNA"/>
</dbReference>
<sequence>MKRKLIGIDLDFTTLNNQGAVSKRTQHTLQAAQAAGHIISIVTGRPARLATDIYDYIGLKSPMINFNGGLGHVPHYAWEHEYSKVVDHEIAFDIFDLAADMGVDMVAAESKTNAWSRATGIRDVQHLPFFPSDQGQLHELNRSNLKEDVNAIILHGEDPKQMALVQADLQSRYGSEFVNVKTWGDDHVVEVAAAGVSKTTGLDYLRHVYKIDHDDIYAFGDEMNDFEMIEYASHGVVMANGNPQLKKIANDVTKHTNDEDGLAEYLEQVLAL</sequence>
<dbReference type="NCBIfam" id="TIGR00099">
    <property type="entry name" value="Cof-subfamily"/>
    <property type="match status" value="1"/>
</dbReference>
<name>A0A6C2C7F4_9LACO</name>
<dbReference type="OrthoDB" id="9781413at2"/>
<dbReference type="CDD" id="cd07516">
    <property type="entry name" value="HAD_Pase"/>
    <property type="match status" value="1"/>
</dbReference>
<dbReference type="RefSeq" id="WP_148622373.1">
    <property type="nucleotide sequence ID" value="NZ_SDGZ01000013.1"/>
</dbReference>
<reference evidence="1 2" key="1">
    <citation type="submission" date="2019-01" db="EMBL/GenBank/DDBJ databases">
        <title>Weissella sp. nov., a novel lactic acid bacterium isolated from animal feces.</title>
        <authorList>
            <person name="Wang L.-T."/>
        </authorList>
    </citation>
    <scope>NUCLEOTIDE SEQUENCE [LARGE SCALE GENOMIC DNA]</scope>
    <source>
        <strain evidence="1 2">8H-2</strain>
    </source>
</reference>
<accession>A0A6C2C7F4</accession>
<dbReference type="Pfam" id="PF08282">
    <property type="entry name" value="Hydrolase_3"/>
    <property type="match status" value="1"/>
</dbReference>
<dbReference type="InterPro" id="IPR006379">
    <property type="entry name" value="HAD-SF_hydro_IIB"/>
</dbReference>
<proteinExistence type="predicted"/>
<evidence type="ECO:0000313" key="2">
    <source>
        <dbReference type="Proteomes" id="UP000371977"/>
    </source>
</evidence>